<evidence type="ECO:0000313" key="8">
    <source>
        <dbReference type="Proteomes" id="UP000266118"/>
    </source>
</evidence>
<evidence type="ECO:0000256" key="4">
    <source>
        <dbReference type="ARBA" id="ARBA00023163"/>
    </source>
</evidence>
<keyword evidence="3" id="KW-0731">Sigma factor</keyword>
<feature type="domain" description="RNA polymerase sigma factor 70 region 4 type 2" evidence="6">
    <location>
        <begin position="124"/>
        <end position="174"/>
    </location>
</feature>
<comment type="similarity">
    <text evidence="1">Belongs to the sigma-70 factor family. ECF subfamily.</text>
</comment>
<feature type="domain" description="RNA polymerase sigma-70 region 2" evidence="5">
    <location>
        <begin position="27"/>
        <end position="93"/>
    </location>
</feature>
<organism evidence="7 8">
    <name type="scientific">Arachidicoccus soli</name>
    <dbReference type="NCBI Taxonomy" id="2341117"/>
    <lineage>
        <taxon>Bacteria</taxon>
        <taxon>Pseudomonadati</taxon>
        <taxon>Bacteroidota</taxon>
        <taxon>Chitinophagia</taxon>
        <taxon>Chitinophagales</taxon>
        <taxon>Chitinophagaceae</taxon>
        <taxon>Arachidicoccus</taxon>
    </lineage>
</organism>
<protein>
    <submittedName>
        <fullName evidence="7">RNA polymerase sigma-70 factor</fullName>
    </submittedName>
</protein>
<dbReference type="InterPro" id="IPR007627">
    <property type="entry name" value="RNA_pol_sigma70_r2"/>
</dbReference>
<dbReference type="InterPro" id="IPR013324">
    <property type="entry name" value="RNA_pol_sigma_r3/r4-like"/>
</dbReference>
<dbReference type="GO" id="GO:0016987">
    <property type="term" value="F:sigma factor activity"/>
    <property type="evidence" value="ECO:0007669"/>
    <property type="project" value="UniProtKB-KW"/>
</dbReference>
<dbReference type="Gene3D" id="1.10.10.10">
    <property type="entry name" value="Winged helix-like DNA-binding domain superfamily/Winged helix DNA-binding domain"/>
    <property type="match status" value="1"/>
</dbReference>
<dbReference type="PANTHER" id="PTHR43133">
    <property type="entry name" value="RNA POLYMERASE ECF-TYPE SIGMA FACTO"/>
    <property type="match status" value="1"/>
</dbReference>
<dbReference type="SUPFAM" id="SSF88946">
    <property type="entry name" value="Sigma2 domain of RNA polymerase sigma factors"/>
    <property type="match status" value="1"/>
</dbReference>
<evidence type="ECO:0000313" key="7">
    <source>
        <dbReference type="EMBL" id="AYD47329.1"/>
    </source>
</evidence>
<dbReference type="InterPro" id="IPR014327">
    <property type="entry name" value="RNA_pol_sigma70_bacteroid"/>
</dbReference>
<proteinExistence type="inferred from homology"/>
<dbReference type="RefSeq" id="WP_119986332.1">
    <property type="nucleotide sequence ID" value="NZ_CP032489.1"/>
</dbReference>
<dbReference type="InterPro" id="IPR014284">
    <property type="entry name" value="RNA_pol_sigma-70_dom"/>
</dbReference>
<sequence>MSLFINYTDEALVERMQADDEGAFTELYNRYWKRLISRAMTQLKYAQDAEDVLHDVFVSIWNRRKRIVLKYSFGTYIAAILKYEIINKLAERKKKNTDTIDDCLQPFFLDDSTRQQLEYHELQERLEASVQQLPEKCRLVFRLSREQGLKTKEIAEVLNISPKTVQNHINHALGTLRSALNNFISLLL</sequence>
<dbReference type="InterPro" id="IPR039425">
    <property type="entry name" value="RNA_pol_sigma-70-like"/>
</dbReference>
<dbReference type="InterPro" id="IPR013249">
    <property type="entry name" value="RNA_pol_sigma70_r4_t2"/>
</dbReference>
<reference evidence="7 8" key="1">
    <citation type="submission" date="2018-09" db="EMBL/GenBank/DDBJ databases">
        <title>Arachidicoccus sp. nov., a bacterium isolated from soil.</title>
        <authorList>
            <person name="Weon H.-Y."/>
            <person name="Kwon S.-W."/>
            <person name="Lee S.A."/>
        </authorList>
    </citation>
    <scope>NUCLEOTIDE SEQUENCE [LARGE SCALE GENOMIC DNA]</scope>
    <source>
        <strain evidence="7 8">KIS59-12</strain>
    </source>
</reference>
<evidence type="ECO:0000259" key="5">
    <source>
        <dbReference type="Pfam" id="PF04542"/>
    </source>
</evidence>
<gene>
    <name evidence="7" type="ORF">D6B99_06715</name>
</gene>
<keyword evidence="8" id="KW-1185">Reference proteome</keyword>
<dbReference type="AlphaFoldDB" id="A0A386HNW6"/>
<dbReference type="NCBIfam" id="TIGR02985">
    <property type="entry name" value="Sig70_bacteroi1"/>
    <property type="match status" value="1"/>
</dbReference>
<evidence type="ECO:0000256" key="1">
    <source>
        <dbReference type="ARBA" id="ARBA00010641"/>
    </source>
</evidence>
<dbReference type="Pfam" id="PF04542">
    <property type="entry name" value="Sigma70_r2"/>
    <property type="match status" value="1"/>
</dbReference>
<dbReference type="InterPro" id="IPR013325">
    <property type="entry name" value="RNA_pol_sigma_r2"/>
</dbReference>
<dbReference type="GO" id="GO:0006352">
    <property type="term" value="P:DNA-templated transcription initiation"/>
    <property type="evidence" value="ECO:0007669"/>
    <property type="project" value="InterPro"/>
</dbReference>
<dbReference type="InterPro" id="IPR000792">
    <property type="entry name" value="Tscrpt_reg_LuxR_C"/>
</dbReference>
<evidence type="ECO:0000259" key="6">
    <source>
        <dbReference type="Pfam" id="PF08281"/>
    </source>
</evidence>
<keyword evidence="2" id="KW-0805">Transcription regulation</keyword>
<dbReference type="SUPFAM" id="SSF88659">
    <property type="entry name" value="Sigma3 and sigma4 domains of RNA polymerase sigma factors"/>
    <property type="match status" value="1"/>
</dbReference>
<dbReference type="KEGG" id="ark:D6B99_06715"/>
<accession>A0A386HNW6</accession>
<dbReference type="NCBIfam" id="TIGR02937">
    <property type="entry name" value="sigma70-ECF"/>
    <property type="match status" value="1"/>
</dbReference>
<dbReference type="Proteomes" id="UP000266118">
    <property type="component" value="Chromosome"/>
</dbReference>
<dbReference type="GO" id="GO:0003677">
    <property type="term" value="F:DNA binding"/>
    <property type="evidence" value="ECO:0007669"/>
    <property type="project" value="InterPro"/>
</dbReference>
<dbReference type="Pfam" id="PF08281">
    <property type="entry name" value="Sigma70_r4_2"/>
    <property type="match status" value="1"/>
</dbReference>
<dbReference type="Gene3D" id="1.10.1740.10">
    <property type="match status" value="1"/>
</dbReference>
<dbReference type="PANTHER" id="PTHR43133:SF46">
    <property type="entry name" value="RNA POLYMERASE SIGMA-70 FACTOR ECF SUBFAMILY"/>
    <property type="match status" value="1"/>
</dbReference>
<evidence type="ECO:0000256" key="2">
    <source>
        <dbReference type="ARBA" id="ARBA00023015"/>
    </source>
</evidence>
<name>A0A386HNW6_9BACT</name>
<dbReference type="EMBL" id="CP032489">
    <property type="protein sequence ID" value="AYD47329.1"/>
    <property type="molecule type" value="Genomic_DNA"/>
</dbReference>
<dbReference type="OrthoDB" id="1097528at2"/>
<dbReference type="PRINTS" id="PR00038">
    <property type="entry name" value="HTHLUXR"/>
</dbReference>
<evidence type="ECO:0000256" key="3">
    <source>
        <dbReference type="ARBA" id="ARBA00023082"/>
    </source>
</evidence>
<dbReference type="InterPro" id="IPR036388">
    <property type="entry name" value="WH-like_DNA-bd_sf"/>
</dbReference>
<keyword evidence="4" id="KW-0804">Transcription</keyword>